<sequence>MDELHNVDLRGKNNEDWKKIHKDYIDSWDRRMEFLPIREPFLSLDMTSYLEYMSQFRVTRKLYLLSVDTRSRQLHQKRQQRPPQYIFWGTNVSRILHPNVDFDYVTYVEPDVAACTFNDDDTDTTNDPIVNASFNAWVNVIGEPSSTGVEDTRWEARTASHLSMEEVNRDQGEDEDEHDDEGEYEDEHKDDDYEGRGEDEHNEVDGDDSVHKPPVPIWRQLECCAGHWWPHTLIWDNWEFRAPYTIGTTEMCKCTQSQQ</sequence>
<keyword evidence="3" id="KW-1185">Reference proteome</keyword>
<name>A0A7J8LUV2_9ROSI</name>
<dbReference type="AlphaFoldDB" id="A0A7J8LUV2"/>
<dbReference type="Proteomes" id="UP000593572">
    <property type="component" value="Unassembled WGS sequence"/>
</dbReference>
<proteinExistence type="predicted"/>
<evidence type="ECO:0000313" key="3">
    <source>
        <dbReference type="Proteomes" id="UP000593572"/>
    </source>
</evidence>
<reference evidence="2 3" key="1">
    <citation type="journal article" date="2019" name="Genome Biol. Evol.">
        <title>Insights into the evolution of the New World diploid cottons (Gossypium, subgenus Houzingenia) based on genome sequencing.</title>
        <authorList>
            <person name="Grover C.E."/>
            <person name="Arick M.A. 2nd"/>
            <person name="Thrash A."/>
            <person name="Conover J.L."/>
            <person name="Sanders W.S."/>
            <person name="Peterson D.G."/>
            <person name="Frelichowski J.E."/>
            <person name="Scheffler J.A."/>
            <person name="Scheffler B.E."/>
            <person name="Wendel J.F."/>
        </authorList>
    </citation>
    <scope>NUCLEOTIDE SEQUENCE [LARGE SCALE GENOMIC DNA]</scope>
    <source>
        <strain evidence="2">157</strain>
        <tissue evidence="2">Leaf</tissue>
    </source>
</reference>
<feature type="compositionally biased region" description="Basic and acidic residues" evidence="1">
    <location>
        <begin position="186"/>
        <end position="199"/>
    </location>
</feature>
<evidence type="ECO:0000313" key="2">
    <source>
        <dbReference type="EMBL" id="MBA0556238.1"/>
    </source>
</evidence>
<evidence type="ECO:0000256" key="1">
    <source>
        <dbReference type="SAM" id="MobiDB-lite"/>
    </source>
</evidence>
<feature type="compositionally biased region" description="Acidic residues" evidence="1">
    <location>
        <begin position="172"/>
        <end position="185"/>
    </location>
</feature>
<feature type="region of interest" description="Disordered" evidence="1">
    <location>
        <begin position="158"/>
        <end position="213"/>
    </location>
</feature>
<protein>
    <submittedName>
        <fullName evidence="2">Uncharacterized protein</fullName>
    </submittedName>
</protein>
<organism evidence="2 3">
    <name type="scientific">Gossypium lobatum</name>
    <dbReference type="NCBI Taxonomy" id="34289"/>
    <lineage>
        <taxon>Eukaryota</taxon>
        <taxon>Viridiplantae</taxon>
        <taxon>Streptophyta</taxon>
        <taxon>Embryophyta</taxon>
        <taxon>Tracheophyta</taxon>
        <taxon>Spermatophyta</taxon>
        <taxon>Magnoliopsida</taxon>
        <taxon>eudicotyledons</taxon>
        <taxon>Gunneridae</taxon>
        <taxon>Pentapetalae</taxon>
        <taxon>rosids</taxon>
        <taxon>malvids</taxon>
        <taxon>Malvales</taxon>
        <taxon>Malvaceae</taxon>
        <taxon>Malvoideae</taxon>
        <taxon>Gossypium</taxon>
    </lineage>
</organism>
<comment type="caution">
    <text evidence="2">The sequence shown here is derived from an EMBL/GenBank/DDBJ whole genome shotgun (WGS) entry which is preliminary data.</text>
</comment>
<dbReference type="EMBL" id="JABEZX010000005">
    <property type="protein sequence ID" value="MBA0556238.1"/>
    <property type="molecule type" value="Genomic_DNA"/>
</dbReference>
<feature type="compositionally biased region" description="Basic and acidic residues" evidence="1">
    <location>
        <begin position="158"/>
        <end position="171"/>
    </location>
</feature>
<feature type="non-terminal residue" evidence="2">
    <location>
        <position position="259"/>
    </location>
</feature>
<accession>A0A7J8LUV2</accession>
<gene>
    <name evidence="2" type="ORF">Golob_026354</name>
</gene>